<feature type="region of interest" description="Disordered" evidence="4">
    <location>
        <begin position="1"/>
        <end position="25"/>
    </location>
</feature>
<evidence type="ECO:0000256" key="1">
    <source>
        <dbReference type="ARBA" id="ARBA00023015"/>
    </source>
</evidence>
<name>A0A837C9A6_9BRAD</name>
<protein>
    <submittedName>
        <fullName evidence="6">Putative transcriptional regulatory protein</fullName>
    </submittedName>
</protein>
<proteinExistence type="predicted"/>
<dbReference type="PROSITE" id="PS01124">
    <property type="entry name" value="HTH_ARAC_FAMILY_2"/>
    <property type="match status" value="1"/>
</dbReference>
<evidence type="ECO:0000313" key="6">
    <source>
        <dbReference type="EMBL" id="KGJ65820.1"/>
    </source>
</evidence>
<evidence type="ECO:0000313" key="7">
    <source>
        <dbReference type="Proteomes" id="UP000024900"/>
    </source>
</evidence>
<keyword evidence="3" id="KW-0804">Transcription</keyword>
<keyword evidence="1" id="KW-0805">Transcription regulation</keyword>
<organism evidence="6 7">
    <name type="scientific">Bradyrhizobium diazoefficiens SEMIA 5080</name>
    <dbReference type="NCBI Taxonomy" id="754504"/>
    <lineage>
        <taxon>Bacteria</taxon>
        <taxon>Pseudomonadati</taxon>
        <taxon>Pseudomonadota</taxon>
        <taxon>Alphaproteobacteria</taxon>
        <taxon>Hyphomicrobiales</taxon>
        <taxon>Nitrobacteraceae</taxon>
        <taxon>Bradyrhizobium</taxon>
    </lineage>
</organism>
<dbReference type="Proteomes" id="UP000024900">
    <property type="component" value="Unassembled WGS sequence"/>
</dbReference>
<dbReference type="InterPro" id="IPR009057">
    <property type="entry name" value="Homeodomain-like_sf"/>
</dbReference>
<dbReference type="SUPFAM" id="SSF46689">
    <property type="entry name" value="Homeodomain-like"/>
    <property type="match status" value="1"/>
</dbReference>
<accession>A0A837C9A6</accession>
<evidence type="ECO:0000259" key="5">
    <source>
        <dbReference type="PROSITE" id="PS01124"/>
    </source>
</evidence>
<evidence type="ECO:0000256" key="3">
    <source>
        <dbReference type="ARBA" id="ARBA00023163"/>
    </source>
</evidence>
<dbReference type="GO" id="GO:0043565">
    <property type="term" value="F:sequence-specific DNA binding"/>
    <property type="evidence" value="ECO:0007669"/>
    <property type="project" value="InterPro"/>
</dbReference>
<evidence type="ECO:0000256" key="4">
    <source>
        <dbReference type="SAM" id="MobiDB-lite"/>
    </source>
</evidence>
<comment type="caution">
    <text evidence="6">The sequence shown here is derived from an EMBL/GenBank/DDBJ whole genome shotgun (WGS) entry which is preliminary data.</text>
</comment>
<feature type="domain" description="HTH araC/xylS-type" evidence="5">
    <location>
        <begin position="272"/>
        <end position="372"/>
    </location>
</feature>
<dbReference type="AlphaFoldDB" id="A0A837C9A6"/>
<dbReference type="Pfam" id="PF14525">
    <property type="entry name" value="AraC_binding_2"/>
    <property type="match status" value="1"/>
</dbReference>
<dbReference type="SMART" id="SM00342">
    <property type="entry name" value="HTH_ARAC"/>
    <property type="match status" value="1"/>
</dbReference>
<evidence type="ECO:0000256" key="2">
    <source>
        <dbReference type="ARBA" id="ARBA00023125"/>
    </source>
</evidence>
<dbReference type="Pfam" id="PF12833">
    <property type="entry name" value="HTH_18"/>
    <property type="match status" value="1"/>
</dbReference>
<sequence length="401" mass="44304">MCGTSRPRARSLVERPHRPTSLASSLPNRYMRGRCWSAAGLRTLRRATSSRRDADETAVNKTMLADDPEHGPSALRQLRAMTVDICDVIALTDENDFHITTTTVMAGNALLVDSRATDLEYDRTPAHIARGGLDHYQMTLCIEGEMRFSSGRREVTLRPGDICLLDMAQPNRTVFRGGSGRTHLMAIIVQRSMLAPRLAHPDSATATLLPSDHPHARLLASHYAALALPPEPEAGSVEATIEAIADIVAAAAGGTADIAEGVERAERHLYLAMIKRRIADNLETDALGVSELCRHFQISRATLYRLFEADGGLAHYVREQRLNLAFQRLLSPAAQDKRLIDLAVGLRFSSDSTFIRAFRRKFGLTPGELRELTDTWLRETGAIPAFDTVLHQLARRRASRS</sequence>
<dbReference type="InterPro" id="IPR035418">
    <property type="entry name" value="AraC-bd_2"/>
</dbReference>
<dbReference type="GO" id="GO:0003700">
    <property type="term" value="F:DNA-binding transcription factor activity"/>
    <property type="evidence" value="ECO:0007669"/>
    <property type="project" value="InterPro"/>
</dbReference>
<dbReference type="InterPro" id="IPR050204">
    <property type="entry name" value="AraC_XylS_family_regulators"/>
</dbReference>
<dbReference type="Gene3D" id="1.10.10.60">
    <property type="entry name" value="Homeodomain-like"/>
    <property type="match status" value="1"/>
</dbReference>
<dbReference type="EMBL" id="ADOU02000007">
    <property type="protein sequence ID" value="KGJ65820.1"/>
    <property type="molecule type" value="Genomic_DNA"/>
</dbReference>
<keyword evidence="2" id="KW-0238">DNA-binding</keyword>
<dbReference type="SUPFAM" id="SSF51215">
    <property type="entry name" value="Regulatory protein AraC"/>
    <property type="match status" value="1"/>
</dbReference>
<dbReference type="InterPro" id="IPR037923">
    <property type="entry name" value="HTH-like"/>
</dbReference>
<dbReference type="InterPro" id="IPR018060">
    <property type="entry name" value="HTH_AraC"/>
</dbReference>
<dbReference type="PANTHER" id="PTHR46796">
    <property type="entry name" value="HTH-TYPE TRANSCRIPTIONAL ACTIVATOR RHAS-RELATED"/>
    <property type="match status" value="1"/>
</dbReference>
<gene>
    <name evidence="6" type="ORF">BJA5080_02465</name>
</gene>
<reference evidence="6 7" key="1">
    <citation type="journal article" date="2014" name="BMC Genomics">
        <title>Comparative genomics of Bradyrhizobium japonicum CPAC 15 and Bradyrhizobium diazoefficiens CPAC 7: elite model strains for understanding symbiotic performance with soybean.</title>
        <authorList>
            <person name="Siqueira A.F."/>
            <person name="Ormeno-Orrillo E."/>
            <person name="Souza R.C."/>
            <person name="Rodrigues E.P."/>
            <person name="Almeida L.G."/>
            <person name="Barcellos F.G."/>
            <person name="Batista J.S."/>
            <person name="Nakatami A.S."/>
            <person name="Martinez-Romero E."/>
            <person name="Vasconcelos A.T."/>
            <person name="Hungria M."/>
        </authorList>
    </citation>
    <scope>NUCLEOTIDE SEQUENCE [LARGE SCALE GENOMIC DNA]</scope>
    <source>
        <strain evidence="6 7">SEMIA 5080</strain>
    </source>
</reference>
<dbReference type="PANTHER" id="PTHR46796:SF6">
    <property type="entry name" value="ARAC SUBFAMILY"/>
    <property type="match status" value="1"/>
</dbReference>